<organism evidence="3 4">
    <name type="scientific">Astyanax mexicanus</name>
    <name type="common">Blind cave fish</name>
    <name type="synonym">Astyanax fasciatus mexicanus</name>
    <dbReference type="NCBI Taxonomy" id="7994"/>
    <lineage>
        <taxon>Eukaryota</taxon>
        <taxon>Metazoa</taxon>
        <taxon>Chordata</taxon>
        <taxon>Craniata</taxon>
        <taxon>Vertebrata</taxon>
        <taxon>Euteleostomi</taxon>
        <taxon>Actinopterygii</taxon>
        <taxon>Neopterygii</taxon>
        <taxon>Teleostei</taxon>
        <taxon>Ostariophysi</taxon>
        <taxon>Characiformes</taxon>
        <taxon>Characoidei</taxon>
        <taxon>Acestrorhamphidae</taxon>
        <taxon>Acestrorhamphinae</taxon>
        <taxon>Astyanax</taxon>
    </lineage>
</organism>
<accession>A0A8B9J7H6</accession>
<feature type="compositionally biased region" description="Gly residues" evidence="1">
    <location>
        <begin position="413"/>
        <end position="427"/>
    </location>
</feature>
<feature type="compositionally biased region" description="Polar residues" evidence="1">
    <location>
        <begin position="234"/>
        <end position="244"/>
    </location>
</feature>
<dbReference type="GO" id="GO:0009898">
    <property type="term" value="C:cytoplasmic side of plasma membrane"/>
    <property type="evidence" value="ECO:0007669"/>
    <property type="project" value="TreeGrafter"/>
</dbReference>
<dbReference type="SUPFAM" id="SSF103657">
    <property type="entry name" value="BAR/IMD domain-like"/>
    <property type="match status" value="1"/>
</dbReference>
<dbReference type="Ensembl" id="ENSAMXT00005008411.1">
    <property type="protein sequence ID" value="ENSAMXP00005007462.1"/>
    <property type="gene ID" value="ENSAMXG00005004178.1"/>
</dbReference>
<reference evidence="3" key="1">
    <citation type="submission" date="2025-08" db="UniProtKB">
        <authorList>
            <consortium name="Ensembl"/>
        </authorList>
    </citation>
    <scope>IDENTIFICATION</scope>
</reference>
<sequence>MCMRHRSIESKLRHFTKWKKYSAMCQYWPDFHPKYYKRSRHEIKKKSSDTMKLQKKARKGRGDLQPQLDSAMQDVNDMYLLMEETEKQAVRRALVEERGRFCTFISFLQPVVVRKVCIFFINQLFSPLWSQPNTLPLPRLVIKDLKGSDYSWSYQTPPSSPSSSGSRKSSMCSLAQPPPGGAHRLSSVSSHDSGFISQDANVYSKPPSPMPSDITSQKSSSSASSEASETCQSVSECSSPTTDWSKAGLHEQPLVNTLQRRKEPLDRLRESDASPQSQGYAGVQPEDPQRPRMTPATIAAKHGEEVSPAASDLAMVLTRGLSMEQQKSSRDSLQYSSGYSTQTTTPSCSEDTIPSQGSDYDCYSVNGDAEADGQADFDKSSTIPRHSNIAQNYRRMIQTKRPASTAGLPSGVGAQGGPPGASGGGTPGTATIRRTPSTKPGVRRTLSNAGPIPIRPPIVPVKTPTVPDSPGGAYPGPPARVGSEECVFYVPDDSSPSALEYVKASPKRLSLPNTAWGAGAVEMSVYGHGGEEDQLLAANRHSLVEKIGELVASAHALGEGQFPFPSLPDRPPPGPEAQADEQDPQESGDMLVSIRRGVRLRKTVSNDRSAPRIL</sequence>
<feature type="region of interest" description="Disordered" evidence="1">
    <location>
        <begin position="321"/>
        <end position="355"/>
    </location>
</feature>
<evidence type="ECO:0000256" key="1">
    <source>
        <dbReference type="SAM" id="MobiDB-lite"/>
    </source>
</evidence>
<feature type="compositionally biased region" description="Low complexity" evidence="1">
    <location>
        <begin position="332"/>
        <end position="345"/>
    </location>
</feature>
<dbReference type="CDD" id="cd22060">
    <property type="entry name" value="WH2_MTSS1"/>
    <property type="match status" value="1"/>
</dbReference>
<feature type="region of interest" description="Disordered" evidence="1">
    <location>
        <begin position="559"/>
        <end position="595"/>
    </location>
</feature>
<dbReference type="GO" id="GO:0030031">
    <property type="term" value="P:cell projection assembly"/>
    <property type="evidence" value="ECO:0007669"/>
    <property type="project" value="TreeGrafter"/>
</dbReference>
<evidence type="ECO:0000259" key="2">
    <source>
        <dbReference type="PROSITE" id="PS51338"/>
    </source>
</evidence>
<protein>
    <submittedName>
        <fullName evidence="3">MTSS I-BAR domain containing 2b</fullName>
    </submittedName>
</protein>
<feature type="compositionally biased region" description="Basic and acidic residues" evidence="1">
    <location>
        <begin position="260"/>
        <end position="272"/>
    </location>
</feature>
<dbReference type="InterPro" id="IPR030127">
    <property type="entry name" value="MTSS1/MTSS2"/>
</dbReference>
<dbReference type="PANTHER" id="PTHR15708">
    <property type="entry name" value="ACTIN BUNDLING/MISSING IN METASTASIS-RELATED"/>
    <property type="match status" value="1"/>
</dbReference>
<dbReference type="PANTHER" id="PTHR15708:SF8">
    <property type="entry name" value="PROTEIN MTSS 2"/>
    <property type="match status" value="1"/>
</dbReference>
<feature type="compositionally biased region" description="Pro residues" evidence="1">
    <location>
        <begin position="565"/>
        <end position="575"/>
    </location>
</feature>
<dbReference type="GO" id="GO:0015629">
    <property type="term" value="C:actin cytoskeleton"/>
    <property type="evidence" value="ECO:0007669"/>
    <property type="project" value="TreeGrafter"/>
</dbReference>
<dbReference type="InterPro" id="IPR013606">
    <property type="entry name" value="I-BAR_dom"/>
</dbReference>
<dbReference type="Pfam" id="PF02205">
    <property type="entry name" value="WH2"/>
    <property type="match status" value="1"/>
</dbReference>
<proteinExistence type="predicted"/>
<evidence type="ECO:0000313" key="4">
    <source>
        <dbReference type="Proteomes" id="UP000694621"/>
    </source>
</evidence>
<feature type="domain" description="IMD" evidence="2">
    <location>
        <begin position="36"/>
        <end position="113"/>
    </location>
</feature>
<dbReference type="GO" id="GO:0005543">
    <property type="term" value="F:phospholipid binding"/>
    <property type="evidence" value="ECO:0007669"/>
    <property type="project" value="TreeGrafter"/>
</dbReference>
<feature type="region of interest" description="Disordered" evidence="1">
    <location>
        <begin position="153"/>
        <end position="293"/>
    </location>
</feature>
<feature type="compositionally biased region" description="Polar residues" evidence="1">
    <location>
        <begin position="186"/>
        <end position="201"/>
    </location>
</feature>
<dbReference type="Proteomes" id="UP000694621">
    <property type="component" value="Unplaced"/>
</dbReference>
<dbReference type="InterPro" id="IPR003124">
    <property type="entry name" value="WH2_dom"/>
</dbReference>
<dbReference type="InterPro" id="IPR027267">
    <property type="entry name" value="AH/BAR_dom_sf"/>
</dbReference>
<dbReference type="PROSITE" id="PS51338">
    <property type="entry name" value="IMD"/>
    <property type="match status" value="1"/>
</dbReference>
<feature type="compositionally biased region" description="Low complexity" evidence="1">
    <location>
        <begin position="215"/>
        <end position="233"/>
    </location>
</feature>
<dbReference type="GO" id="GO:0003779">
    <property type="term" value="F:actin binding"/>
    <property type="evidence" value="ECO:0007669"/>
    <property type="project" value="InterPro"/>
</dbReference>
<dbReference type="GO" id="GO:0007009">
    <property type="term" value="P:plasma membrane organization"/>
    <property type="evidence" value="ECO:0007669"/>
    <property type="project" value="InterPro"/>
</dbReference>
<name>A0A8B9J7H6_ASTMX</name>
<dbReference type="Pfam" id="PF08397">
    <property type="entry name" value="IMD"/>
    <property type="match status" value="1"/>
</dbReference>
<feature type="compositionally biased region" description="Polar residues" evidence="1">
    <location>
        <begin position="346"/>
        <end position="355"/>
    </location>
</feature>
<feature type="compositionally biased region" description="Low complexity" evidence="1">
    <location>
        <begin position="153"/>
        <end position="173"/>
    </location>
</feature>
<dbReference type="Gene3D" id="1.20.1270.60">
    <property type="entry name" value="Arfaptin homology (AH) domain/BAR domain"/>
    <property type="match status" value="1"/>
</dbReference>
<dbReference type="AlphaFoldDB" id="A0A8B9J7H6"/>
<feature type="region of interest" description="Disordered" evidence="1">
    <location>
        <begin position="402"/>
        <end position="460"/>
    </location>
</feature>
<evidence type="ECO:0000313" key="3">
    <source>
        <dbReference type="Ensembl" id="ENSAMXP00005007462.1"/>
    </source>
</evidence>